<name>A0ABW5D334_9BACT</name>
<gene>
    <name evidence="2" type="ORF">ACFSSA_02030</name>
</gene>
<dbReference type="Pfam" id="PF13835">
    <property type="entry name" value="DUF4194"/>
    <property type="match status" value="1"/>
</dbReference>
<comment type="caution">
    <text evidence="2">The sequence shown here is derived from an EMBL/GenBank/DDBJ whole genome shotgun (WGS) entry which is preliminary data.</text>
</comment>
<evidence type="ECO:0000313" key="3">
    <source>
        <dbReference type="Proteomes" id="UP001597375"/>
    </source>
</evidence>
<dbReference type="Proteomes" id="UP001597375">
    <property type="component" value="Unassembled WGS sequence"/>
</dbReference>
<evidence type="ECO:0000256" key="1">
    <source>
        <dbReference type="SAM" id="MobiDB-lite"/>
    </source>
</evidence>
<evidence type="ECO:0000313" key="2">
    <source>
        <dbReference type="EMBL" id="MFD2255442.1"/>
    </source>
</evidence>
<feature type="compositionally biased region" description="Acidic residues" evidence="1">
    <location>
        <begin position="241"/>
        <end position="250"/>
    </location>
</feature>
<keyword evidence="3" id="KW-1185">Reference proteome</keyword>
<organism evidence="2 3">
    <name type="scientific">Luteolibacter algae</name>
    <dbReference type="NCBI Taxonomy" id="454151"/>
    <lineage>
        <taxon>Bacteria</taxon>
        <taxon>Pseudomonadati</taxon>
        <taxon>Verrucomicrobiota</taxon>
        <taxon>Verrucomicrobiia</taxon>
        <taxon>Verrucomicrobiales</taxon>
        <taxon>Verrucomicrobiaceae</taxon>
        <taxon>Luteolibacter</taxon>
    </lineage>
</organism>
<reference evidence="3" key="1">
    <citation type="journal article" date="2019" name="Int. J. Syst. Evol. Microbiol.">
        <title>The Global Catalogue of Microorganisms (GCM) 10K type strain sequencing project: providing services to taxonomists for standard genome sequencing and annotation.</title>
        <authorList>
            <consortium name="The Broad Institute Genomics Platform"/>
            <consortium name="The Broad Institute Genome Sequencing Center for Infectious Disease"/>
            <person name="Wu L."/>
            <person name="Ma J."/>
        </authorList>
    </citation>
    <scope>NUCLEOTIDE SEQUENCE [LARGE SCALE GENOMIC DNA]</scope>
    <source>
        <strain evidence="3">CGMCC 4.7106</strain>
    </source>
</reference>
<feature type="region of interest" description="Disordered" evidence="1">
    <location>
        <begin position="199"/>
        <end position="250"/>
    </location>
</feature>
<sequence>MTEEYSHTLEAPQQEGLIAIPDAERARLGEALQELLSTGSISGLGTTRSALYHWCRQYFDWVKEAAALAGLDVLLVHEERLIQAIPQSGALRLRMQKDATIVWLALWYAGDVCWRDEGQDQALLTVAELNGLIQDQLLPDSLGVIPRSRMREILRQAARFNLIRFEHAEPFDQSGIEVLPAIRRIVPFRDLAEWTESAAEFSTEQLDADPTDTSEGAAGDEEPADMGIASPPAEDIPAAISDEENEEENV</sequence>
<dbReference type="EMBL" id="JBHUIT010000002">
    <property type="protein sequence ID" value="MFD2255442.1"/>
    <property type="molecule type" value="Genomic_DNA"/>
</dbReference>
<feature type="compositionally biased region" description="Acidic residues" evidence="1">
    <location>
        <begin position="206"/>
        <end position="224"/>
    </location>
</feature>
<accession>A0ABW5D334</accession>
<dbReference type="RefSeq" id="WP_386818101.1">
    <property type="nucleotide sequence ID" value="NZ_JBHUIT010000002.1"/>
</dbReference>
<dbReference type="InterPro" id="IPR025449">
    <property type="entry name" value="JetB"/>
</dbReference>
<protein>
    <submittedName>
        <fullName evidence="2">DUF4194 domain-containing protein</fullName>
    </submittedName>
</protein>
<proteinExistence type="predicted"/>